<dbReference type="InterPro" id="IPR009000">
    <property type="entry name" value="Transl_B-barrel_sf"/>
</dbReference>
<dbReference type="Gene3D" id="3.30.70.3280">
    <property type="entry name" value="Peptide chain release factor 3, domain III"/>
    <property type="match status" value="1"/>
</dbReference>
<evidence type="ECO:0000256" key="2">
    <source>
        <dbReference type="ARBA" id="ARBA00009978"/>
    </source>
</evidence>
<keyword evidence="11" id="KW-1185">Reference proteome</keyword>
<dbReference type="Proteomes" id="UP000248330">
    <property type="component" value="Unassembled WGS sequence"/>
</dbReference>
<dbReference type="PRINTS" id="PR00315">
    <property type="entry name" value="ELONGATNFCT"/>
</dbReference>
<keyword evidence="6 8" id="KW-0342">GTP-binding</keyword>
<dbReference type="NCBIfam" id="NF001964">
    <property type="entry name" value="PRK00741.1"/>
    <property type="match status" value="1"/>
</dbReference>
<dbReference type="PANTHER" id="PTHR43556:SF2">
    <property type="entry name" value="PEPTIDE CHAIN RELEASE FACTOR RF3"/>
    <property type="match status" value="1"/>
</dbReference>
<keyword evidence="4 8" id="KW-0547">Nucleotide-binding</keyword>
<dbReference type="Gene3D" id="3.40.50.300">
    <property type="entry name" value="P-loop containing nucleotide triphosphate hydrolases"/>
    <property type="match status" value="2"/>
</dbReference>
<dbReference type="CDD" id="cd03689">
    <property type="entry name" value="RF3_II"/>
    <property type="match status" value="1"/>
</dbReference>
<evidence type="ECO:0000256" key="6">
    <source>
        <dbReference type="ARBA" id="ARBA00023134"/>
    </source>
</evidence>
<comment type="caution">
    <text evidence="10">The sequence shown here is derived from an EMBL/GenBank/DDBJ whole genome shotgun (WGS) entry which is preliminary data.</text>
</comment>
<evidence type="ECO:0000313" key="10">
    <source>
        <dbReference type="EMBL" id="PXV66524.1"/>
    </source>
</evidence>
<dbReference type="AlphaFoldDB" id="A0A318EAI7"/>
<dbReference type="SUPFAM" id="SSF50447">
    <property type="entry name" value="Translation proteins"/>
    <property type="match status" value="1"/>
</dbReference>
<dbReference type="InterPro" id="IPR032090">
    <property type="entry name" value="RF3_C"/>
</dbReference>
<dbReference type="GO" id="GO:0003924">
    <property type="term" value="F:GTPase activity"/>
    <property type="evidence" value="ECO:0007669"/>
    <property type="project" value="InterPro"/>
</dbReference>
<comment type="function">
    <text evidence="8">Increases the formation of ribosomal termination complexes and stimulates activities of RF-1 and RF-2. It binds guanine nucleotides and has strong preference for UGA stop codons. It may interact directly with the ribosome. The stimulation of RF-1 and RF-2 is significantly reduced by GTP and GDP, but not by GMP.</text>
</comment>
<dbReference type="GO" id="GO:0016149">
    <property type="term" value="F:translation release factor activity, codon specific"/>
    <property type="evidence" value="ECO:0007669"/>
    <property type="project" value="UniProtKB-UniRule"/>
</dbReference>
<dbReference type="Pfam" id="PF16658">
    <property type="entry name" value="RF3_C"/>
    <property type="match status" value="1"/>
</dbReference>
<dbReference type="PROSITE" id="PS51722">
    <property type="entry name" value="G_TR_2"/>
    <property type="match status" value="1"/>
</dbReference>
<dbReference type="NCBIfam" id="TIGR00231">
    <property type="entry name" value="small_GTP"/>
    <property type="match status" value="1"/>
</dbReference>
<dbReference type="EMBL" id="QICN01000007">
    <property type="protein sequence ID" value="PXV66524.1"/>
    <property type="molecule type" value="Genomic_DNA"/>
</dbReference>
<sequence length="532" mass="59238">MSAVAEQAARRRTFAIISHPDAGKTTLTEKLLLFGGAIQMAGTVKGRKASRHATSDWMALEQQRGISVTTSVMQFPYNGCIVNLLDTPGHEDFSEDTYRTLTAVDSALMVIDAAKGVEARTIKLMEVCRLRDTPIVTFVNKLDREGRPPLELLDEVEKVLGLQCTPITWPVGMGRDFKGVYHLLEDRFYLYSGDKHRISEIETVDGLMNPAVAERFGSVYQTLRDEIELLQMAGTEFDLEQYRAAKQTPVFFGSAISNFGVRELLNGFTQWAPPPLPRTALVAGGEQTVPPGGERFSGFVFKIQANMDPKHRDRVAFLRVCSGIYRRGMLLHSVRLNAPVRIANALTFMASERETVDAAYPGDIIGLHNHGTIAIGDSFSEGETLRFTGIPNFAPELFRRVILKDPLKAKQLNKGLDQLSEEGATQVYRPVSNNDIILGAVGVLQFDVVQYRLKDEYGVDCVFEPVQVHCARWIEADTATQLEAFVDKNETRVAKDHYGDLVYLASSAVNLSMTQERFPDVRFLDTKEHGTL</sequence>
<dbReference type="PROSITE" id="PS00301">
    <property type="entry name" value="G_TR_1"/>
    <property type="match status" value="1"/>
</dbReference>
<dbReference type="RefSeq" id="WP_110265797.1">
    <property type="nucleotide sequence ID" value="NZ_CAWNXA010000007.1"/>
</dbReference>
<dbReference type="SUPFAM" id="SSF54980">
    <property type="entry name" value="EF-G C-terminal domain-like"/>
    <property type="match status" value="1"/>
</dbReference>
<comment type="subcellular location">
    <subcellularLocation>
        <location evidence="1 8">Cytoplasm</location>
    </subcellularLocation>
</comment>
<feature type="binding site" evidence="8">
    <location>
        <begin position="18"/>
        <end position="25"/>
    </location>
    <ligand>
        <name>GTP</name>
        <dbReference type="ChEBI" id="CHEBI:37565"/>
    </ligand>
</feature>
<dbReference type="Pfam" id="PF22042">
    <property type="entry name" value="EF-G_D2"/>
    <property type="match status" value="1"/>
</dbReference>
<evidence type="ECO:0000256" key="1">
    <source>
        <dbReference type="ARBA" id="ARBA00004496"/>
    </source>
</evidence>
<dbReference type="InterPro" id="IPR004548">
    <property type="entry name" value="PrfC"/>
</dbReference>
<dbReference type="CDD" id="cd04169">
    <property type="entry name" value="RF3"/>
    <property type="match status" value="1"/>
</dbReference>
<accession>A0A318EAI7</accession>
<proteinExistence type="inferred from homology"/>
<gene>
    <name evidence="8" type="primary">prfC</name>
    <name evidence="10" type="ORF">C8D93_10788</name>
</gene>
<feature type="binding site" evidence="8">
    <location>
        <begin position="140"/>
        <end position="143"/>
    </location>
    <ligand>
        <name>GTP</name>
        <dbReference type="ChEBI" id="CHEBI:37565"/>
    </ligand>
</feature>
<dbReference type="HAMAP" id="MF_00072">
    <property type="entry name" value="Rel_fac_3"/>
    <property type="match status" value="1"/>
</dbReference>
<dbReference type="InterPro" id="IPR035647">
    <property type="entry name" value="EFG_III/V"/>
</dbReference>
<comment type="similarity">
    <text evidence="2 8">Belongs to the TRAFAC class translation factor GTPase superfamily. Classic translation factor GTPase family. PrfC subfamily.</text>
</comment>
<protein>
    <recommendedName>
        <fullName evidence="7 8">Peptide chain release factor 3</fullName>
        <shortName evidence="8">RF-3</shortName>
    </recommendedName>
</protein>
<evidence type="ECO:0000256" key="7">
    <source>
        <dbReference type="ARBA" id="ARBA00073639"/>
    </source>
</evidence>
<name>A0A318EAI7_9GAMM</name>
<dbReference type="InterPro" id="IPR038467">
    <property type="entry name" value="RF3_dom_3_sf"/>
</dbReference>
<evidence type="ECO:0000256" key="5">
    <source>
        <dbReference type="ARBA" id="ARBA00022917"/>
    </source>
</evidence>
<evidence type="ECO:0000313" key="11">
    <source>
        <dbReference type="Proteomes" id="UP000248330"/>
    </source>
</evidence>
<dbReference type="FunFam" id="3.30.70.3280:FF:000001">
    <property type="entry name" value="Peptide chain release factor 3"/>
    <property type="match status" value="1"/>
</dbReference>
<evidence type="ECO:0000259" key="9">
    <source>
        <dbReference type="PROSITE" id="PS51722"/>
    </source>
</evidence>
<keyword evidence="5 8" id="KW-0648">Protein biosynthesis</keyword>
<dbReference type="GO" id="GO:0016150">
    <property type="term" value="F:translation release factor activity, codon nonspecific"/>
    <property type="evidence" value="ECO:0007669"/>
    <property type="project" value="TreeGrafter"/>
</dbReference>
<dbReference type="InterPro" id="IPR027417">
    <property type="entry name" value="P-loop_NTPase"/>
</dbReference>
<dbReference type="GO" id="GO:0097216">
    <property type="term" value="F:guanosine tetraphosphate binding"/>
    <property type="evidence" value="ECO:0007669"/>
    <property type="project" value="UniProtKB-ARBA"/>
</dbReference>
<evidence type="ECO:0000256" key="4">
    <source>
        <dbReference type="ARBA" id="ARBA00022741"/>
    </source>
</evidence>
<dbReference type="CDD" id="cd16259">
    <property type="entry name" value="RF3_III"/>
    <property type="match status" value="1"/>
</dbReference>
<dbReference type="SUPFAM" id="SSF52540">
    <property type="entry name" value="P-loop containing nucleoside triphosphate hydrolases"/>
    <property type="match status" value="1"/>
</dbReference>
<dbReference type="InterPro" id="IPR041732">
    <property type="entry name" value="RF3_GTP-bd"/>
</dbReference>
<evidence type="ECO:0000256" key="3">
    <source>
        <dbReference type="ARBA" id="ARBA00022490"/>
    </source>
</evidence>
<dbReference type="PANTHER" id="PTHR43556">
    <property type="entry name" value="PEPTIDE CHAIN RELEASE FACTOR RF3"/>
    <property type="match status" value="1"/>
</dbReference>
<dbReference type="InterPro" id="IPR000795">
    <property type="entry name" value="T_Tr_GTP-bd_dom"/>
</dbReference>
<dbReference type="GO" id="GO:0005829">
    <property type="term" value="C:cytosol"/>
    <property type="evidence" value="ECO:0007669"/>
    <property type="project" value="TreeGrafter"/>
</dbReference>
<dbReference type="GO" id="GO:0006449">
    <property type="term" value="P:regulation of translational termination"/>
    <property type="evidence" value="ECO:0007669"/>
    <property type="project" value="UniProtKB-UniRule"/>
</dbReference>
<dbReference type="FunFam" id="3.40.50.300:FF:000542">
    <property type="entry name" value="Peptide chain release factor 3"/>
    <property type="match status" value="1"/>
</dbReference>
<dbReference type="InterPro" id="IPR005225">
    <property type="entry name" value="Small_GTP-bd"/>
</dbReference>
<dbReference type="OrthoDB" id="9804431at2"/>
<dbReference type="InterPro" id="IPR053905">
    <property type="entry name" value="EF-G-like_DII"/>
</dbReference>
<dbReference type="GO" id="GO:0005525">
    <property type="term" value="F:GTP binding"/>
    <property type="evidence" value="ECO:0007669"/>
    <property type="project" value="UniProtKB-UniRule"/>
</dbReference>
<feature type="binding site" evidence="8">
    <location>
        <begin position="86"/>
        <end position="90"/>
    </location>
    <ligand>
        <name>GTP</name>
        <dbReference type="ChEBI" id="CHEBI:37565"/>
    </ligand>
</feature>
<organism evidence="10 11">
    <name type="scientific">Sinimarinibacterium flocculans</name>
    <dbReference type="NCBI Taxonomy" id="985250"/>
    <lineage>
        <taxon>Bacteria</taxon>
        <taxon>Pseudomonadati</taxon>
        <taxon>Pseudomonadota</taxon>
        <taxon>Gammaproteobacteria</taxon>
        <taxon>Nevskiales</taxon>
        <taxon>Nevskiaceae</taxon>
        <taxon>Sinimarinibacterium</taxon>
    </lineage>
</organism>
<dbReference type="NCBIfam" id="TIGR00503">
    <property type="entry name" value="prfC"/>
    <property type="match status" value="1"/>
</dbReference>
<feature type="domain" description="Tr-type G" evidence="9">
    <location>
        <begin position="9"/>
        <end position="276"/>
    </location>
</feature>
<dbReference type="InterPro" id="IPR031157">
    <property type="entry name" value="G_TR_CS"/>
</dbReference>
<reference evidence="10 11" key="1">
    <citation type="submission" date="2018-04" db="EMBL/GenBank/DDBJ databases">
        <title>Genomic Encyclopedia of Type Strains, Phase IV (KMG-IV): sequencing the most valuable type-strain genomes for metagenomic binning, comparative biology and taxonomic classification.</title>
        <authorList>
            <person name="Goeker M."/>
        </authorList>
    </citation>
    <scope>NUCLEOTIDE SEQUENCE [LARGE SCALE GENOMIC DNA]</scope>
    <source>
        <strain evidence="10 11">DSM 104150</strain>
    </source>
</reference>
<evidence type="ECO:0000256" key="8">
    <source>
        <dbReference type="HAMAP-Rule" id="MF_00072"/>
    </source>
</evidence>
<dbReference type="Pfam" id="PF00009">
    <property type="entry name" value="GTP_EFTU"/>
    <property type="match status" value="1"/>
</dbReference>
<keyword evidence="3 8" id="KW-0963">Cytoplasm</keyword>